<dbReference type="InParanoid" id="A0A139W8P0"/>
<feature type="transmembrane region" description="Helical" evidence="9">
    <location>
        <begin position="1053"/>
        <end position="1078"/>
    </location>
</feature>
<feature type="domain" description="ABC transporter" evidence="10">
    <location>
        <begin position="446"/>
        <end position="675"/>
    </location>
</feature>
<dbReference type="InterPro" id="IPR056264">
    <property type="entry name" value="R2_ABCA1-4-like"/>
</dbReference>
<reference evidence="11 12" key="2">
    <citation type="journal article" date="2010" name="Nucleic Acids Res.">
        <title>BeetleBase in 2010: revisions to provide comprehensive genomic information for Tribolium castaneum.</title>
        <authorList>
            <person name="Kim H.S."/>
            <person name="Murphy T."/>
            <person name="Xia J."/>
            <person name="Caragea D."/>
            <person name="Park Y."/>
            <person name="Beeman R.W."/>
            <person name="Lorenzen M.D."/>
            <person name="Butcher S."/>
            <person name="Manak J.R."/>
            <person name="Brown S.J."/>
        </authorList>
    </citation>
    <scope>NUCLEOTIDE SEQUENCE [LARGE SCALE GENOMIC DNA]</scope>
    <source>
        <strain evidence="11 12">Georgia GA2</strain>
    </source>
</reference>
<dbReference type="FunFam" id="3.40.50.300:FF:000298">
    <property type="entry name" value="ATP-binding cassette sub-family A member 12"/>
    <property type="match status" value="1"/>
</dbReference>
<comment type="subcellular location">
    <subcellularLocation>
        <location evidence="1">Membrane</location>
        <topology evidence="1">Multi-pass membrane protein</topology>
    </subcellularLocation>
</comment>
<feature type="transmembrane region" description="Helical" evidence="9">
    <location>
        <begin position="225"/>
        <end position="254"/>
    </location>
</feature>
<protein>
    <submittedName>
        <fullName evidence="11">ATP-binding cassette sub-family A member 3-like Protein</fullName>
    </submittedName>
</protein>
<evidence type="ECO:0000256" key="3">
    <source>
        <dbReference type="ARBA" id="ARBA00022692"/>
    </source>
</evidence>
<feature type="transmembrane region" description="Helical" evidence="9">
    <location>
        <begin position="1090"/>
        <end position="1117"/>
    </location>
</feature>
<gene>
    <name evidence="11" type="primary">AUGUSTUS-3.0.2_31677</name>
    <name evidence="11" type="ORF">TcasGA2_TC031677</name>
</gene>
<keyword evidence="4" id="KW-0677">Repeat</keyword>
<dbReference type="GO" id="GO:0016887">
    <property type="term" value="F:ATP hydrolysis activity"/>
    <property type="evidence" value="ECO:0007669"/>
    <property type="project" value="InterPro"/>
</dbReference>
<organism evidence="11 12">
    <name type="scientific">Tribolium castaneum</name>
    <name type="common">Red flour beetle</name>
    <dbReference type="NCBI Taxonomy" id="7070"/>
    <lineage>
        <taxon>Eukaryota</taxon>
        <taxon>Metazoa</taxon>
        <taxon>Ecdysozoa</taxon>
        <taxon>Arthropoda</taxon>
        <taxon>Hexapoda</taxon>
        <taxon>Insecta</taxon>
        <taxon>Pterygota</taxon>
        <taxon>Neoptera</taxon>
        <taxon>Endopterygota</taxon>
        <taxon>Coleoptera</taxon>
        <taxon>Polyphaga</taxon>
        <taxon>Cucujiformia</taxon>
        <taxon>Tenebrionidae</taxon>
        <taxon>Tenebrionidae incertae sedis</taxon>
        <taxon>Tribolium</taxon>
    </lineage>
</organism>
<reference evidence="11 12" key="1">
    <citation type="journal article" date="2008" name="Nature">
        <title>The genome of the model beetle and pest Tribolium castaneum.</title>
        <authorList>
            <consortium name="Tribolium Genome Sequencing Consortium"/>
            <person name="Richards S."/>
            <person name="Gibbs R.A."/>
            <person name="Weinstock G.M."/>
            <person name="Brown S.J."/>
            <person name="Denell R."/>
            <person name="Beeman R.W."/>
            <person name="Gibbs R."/>
            <person name="Beeman R.W."/>
            <person name="Brown S.J."/>
            <person name="Bucher G."/>
            <person name="Friedrich M."/>
            <person name="Grimmelikhuijzen C.J."/>
            <person name="Klingler M."/>
            <person name="Lorenzen M."/>
            <person name="Richards S."/>
            <person name="Roth S."/>
            <person name="Schroder R."/>
            <person name="Tautz D."/>
            <person name="Zdobnov E.M."/>
            <person name="Muzny D."/>
            <person name="Gibbs R.A."/>
            <person name="Weinstock G.M."/>
            <person name="Attaway T."/>
            <person name="Bell S."/>
            <person name="Buhay C.J."/>
            <person name="Chandrabose M.N."/>
            <person name="Chavez D."/>
            <person name="Clerk-Blankenburg K.P."/>
            <person name="Cree A."/>
            <person name="Dao M."/>
            <person name="Davis C."/>
            <person name="Chacko J."/>
            <person name="Dinh H."/>
            <person name="Dugan-Rocha S."/>
            <person name="Fowler G."/>
            <person name="Garner T.T."/>
            <person name="Garnes J."/>
            <person name="Gnirke A."/>
            <person name="Hawes A."/>
            <person name="Hernandez J."/>
            <person name="Hines S."/>
            <person name="Holder M."/>
            <person name="Hume J."/>
            <person name="Jhangiani S.N."/>
            <person name="Joshi V."/>
            <person name="Khan Z.M."/>
            <person name="Jackson L."/>
            <person name="Kovar C."/>
            <person name="Kowis A."/>
            <person name="Lee S."/>
            <person name="Lewis L.R."/>
            <person name="Margolis J."/>
            <person name="Morgan M."/>
            <person name="Nazareth L.V."/>
            <person name="Nguyen N."/>
            <person name="Okwuonu G."/>
            <person name="Parker D."/>
            <person name="Richards S."/>
            <person name="Ruiz S.J."/>
            <person name="Santibanez J."/>
            <person name="Savard J."/>
            <person name="Scherer S.E."/>
            <person name="Schneider B."/>
            <person name="Sodergren E."/>
            <person name="Tautz D."/>
            <person name="Vattahil S."/>
            <person name="Villasana D."/>
            <person name="White C.S."/>
            <person name="Wright R."/>
            <person name="Park Y."/>
            <person name="Beeman R.W."/>
            <person name="Lord J."/>
            <person name="Oppert B."/>
            <person name="Lorenzen M."/>
            <person name="Brown S."/>
            <person name="Wang L."/>
            <person name="Savard J."/>
            <person name="Tautz D."/>
            <person name="Richards S."/>
            <person name="Weinstock G."/>
            <person name="Gibbs R.A."/>
            <person name="Liu Y."/>
            <person name="Worley K."/>
            <person name="Weinstock G."/>
            <person name="Elsik C.G."/>
            <person name="Reese J.T."/>
            <person name="Elhaik E."/>
            <person name="Landan G."/>
            <person name="Graur D."/>
            <person name="Arensburger P."/>
            <person name="Atkinson P."/>
            <person name="Beeman R.W."/>
            <person name="Beidler J."/>
            <person name="Brown S.J."/>
            <person name="Demuth J.P."/>
            <person name="Drury D.W."/>
            <person name="Du Y.Z."/>
            <person name="Fujiwara H."/>
            <person name="Lorenzen M."/>
            <person name="Maselli V."/>
            <person name="Osanai M."/>
            <person name="Park Y."/>
            <person name="Robertson H.M."/>
            <person name="Tu Z."/>
            <person name="Wang J.J."/>
            <person name="Wang S."/>
            <person name="Richards S."/>
            <person name="Song H."/>
            <person name="Zhang L."/>
            <person name="Sodergren E."/>
            <person name="Werner D."/>
            <person name="Stanke M."/>
            <person name="Morgenstern B."/>
            <person name="Solovyev V."/>
            <person name="Kosarev P."/>
            <person name="Brown G."/>
            <person name="Chen H.C."/>
            <person name="Ermolaeva O."/>
            <person name="Hlavina W."/>
            <person name="Kapustin Y."/>
            <person name="Kiryutin B."/>
            <person name="Kitts P."/>
            <person name="Maglott D."/>
            <person name="Pruitt K."/>
            <person name="Sapojnikov V."/>
            <person name="Souvorov A."/>
            <person name="Mackey A.J."/>
            <person name="Waterhouse R.M."/>
            <person name="Wyder S."/>
            <person name="Zdobnov E.M."/>
            <person name="Zdobnov E.M."/>
            <person name="Wyder S."/>
            <person name="Kriventseva E.V."/>
            <person name="Kadowaki T."/>
            <person name="Bork P."/>
            <person name="Aranda M."/>
            <person name="Bao R."/>
            <person name="Beermann A."/>
            <person name="Berns N."/>
            <person name="Bolognesi R."/>
            <person name="Bonneton F."/>
            <person name="Bopp D."/>
            <person name="Brown S.J."/>
            <person name="Bucher G."/>
            <person name="Butts T."/>
            <person name="Chaumot A."/>
            <person name="Denell R.E."/>
            <person name="Ferrier D.E."/>
            <person name="Friedrich M."/>
            <person name="Gordon C.M."/>
            <person name="Jindra M."/>
            <person name="Klingler M."/>
            <person name="Lan Q."/>
            <person name="Lattorff H.M."/>
            <person name="Laudet V."/>
            <person name="von Levetsow C."/>
            <person name="Liu Z."/>
            <person name="Lutz R."/>
            <person name="Lynch J.A."/>
            <person name="da Fonseca R.N."/>
            <person name="Posnien N."/>
            <person name="Reuter R."/>
            <person name="Roth S."/>
            <person name="Savard J."/>
            <person name="Schinko J.B."/>
            <person name="Schmitt C."/>
            <person name="Schoppmeier M."/>
            <person name="Schroder R."/>
            <person name="Shippy T.D."/>
            <person name="Simonnet F."/>
            <person name="Marques-Souza H."/>
            <person name="Tautz D."/>
            <person name="Tomoyasu Y."/>
            <person name="Trauner J."/>
            <person name="Van der Zee M."/>
            <person name="Vervoort M."/>
            <person name="Wittkopp N."/>
            <person name="Wimmer E.A."/>
            <person name="Yang X."/>
            <person name="Jones A.K."/>
            <person name="Sattelle D.B."/>
            <person name="Ebert P.R."/>
            <person name="Nelson D."/>
            <person name="Scott J.G."/>
            <person name="Beeman R.W."/>
            <person name="Muthukrishnan S."/>
            <person name="Kramer K.J."/>
            <person name="Arakane Y."/>
            <person name="Beeman R.W."/>
            <person name="Zhu Q."/>
            <person name="Hogenkamp D."/>
            <person name="Dixit R."/>
            <person name="Oppert B."/>
            <person name="Jiang H."/>
            <person name="Zou Z."/>
            <person name="Marshall J."/>
            <person name="Elpidina E."/>
            <person name="Vinokurov K."/>
            <person name="Oppert C."/>
            <person name="Zou Z."/>
            <person name="Evans J."/>
            <person name="Lu Z."/>
            <person name="Zhao P."/>
            <person name="Sumathipala N."/>
            <person name="Altincicek B."/>
            <person name="Vilcinskas A."/>
            <person name="Williams M."/>
            <person name="Hultmark D."/>
            <person name="Hetru C."/>
            <person name="Jiang H."/>
            <person name="Grimmelikhuijzen C.J."/>
            <person name="Hauser F."/>
            <person name="Cazzamali G."/>
            <person name="Williamson M."/>
            <person name="Park Y."/>
            <person name="Li B."/>
            <person name="Tanaka Y."/>
            <person name="Predel R."/>
            <person name="Neupert S."/>
            <person name="Schachtner J."/>
            <person name="Verleyen P."/>
            <person name="Raible F."/>
            <person name="Bork P."/>
            <person name="Friedrich M."/>
            <person name="Walden K.K."/>
            <person name="Robertson H.M."/>
            <person name="Angeli S."/>
            <person name="Foret S."/>
            <person name="Bucher G."/>
            <person name="Schuetz S."/>
            <person name="Maleszka R."/>
            <person name="Wimmer E.A."/>
            <person name="Beeman R.W."/>
            <person name="Lorenzen M."/>
            <person name="Tomoyasu Y."/>
            <person name="Miller S.C."/>
            <person name="Grossmann D."/>
            <person name="Bucher G."/>
        </authorList>
    </citation>
    <scope>NUCLEOTIDE SEQUENCE [LARGE SCALE GENOMIC DNA]</scope>
    <source>
        <strain evidence="11 12">Georgia GA2</strain>
    </source>
</reference>
<evidence type="ECO:0000256" key="9">
    <source>
        <dbReference type="SAM" id="Phobius"/>
    </source>
</evidence>
<dbReference type="GO" id="GO:0016020">
    <property type="term" value="C:membrane"/>
    <property type="evidence" value="ECO:0007669"/>
    <property type="project" value="UniProtKB-SubCell"/>
</dbReference>
<evidence type="ECO:0000259" key="10">
    <source>
        <dbReference type="PROSITE" id="PS50893"/>
    </source>
</evidence>
<keyword evidence="7 9" id="KW-1133">Transmembrane helix</keyword>
<sequence length="1569" mass="176461">MGELCSWSFQDGHRTNITMAYSPTSPLLEKVFENLCLNVTPPPNLILKSYRTAAEMNADIPDNRFNFALQLDDSLFGLDDSSKLPENVDVTLRFPSEDSIVSRREWYTNLIYPLLQTPGPRSSQDNWGGEPGYVNRGFLYAQAIITKIFINNGENIPLNTEVVMQRFPYPEWLNDAFYLDQMETMVSLMIMMSFMFNYVNAIRAITTEKEKQLKESMKVMGLPGWLHWMAWFLRSFVILLIAIILITIVLKVNFQKNAVFVHSDGTVLFVFFILFACSTITFTFLISVFFSKANTATAVGSLVFFLTYLPYTLQQQQGDIVSLGSALSSSLLANSGLSFAISVILKFEAIEEGSQWSNLFSTVSPDDNLTLGAFFLMFILDTFLYLCIALYIEAVFPGDFGVPQPWYFPFTRAYWCNNIQAMGDEQSSENKGEFYEDFTEKLPVGIQLKNLSKTFGGNKAVINMNLDMYEGHITVLLGHNGAGKTTTMSMITGMFPPTSGTAIVSGYDVRTSIQNVRDSMGLCLQHNVLFDNLTVWEHLYFFGKLKGLRNDEINEEIDRYLKLLELEDKRDAHSSTLSGGMKRKLSVGMALCGKSKVVMLDEPTAGMDPSARRAIWNLLQKQKSGRTILLTTHYMDEADLLGDRIAIMTGGELQCCGSSFFLKKKYGAGYYLIMDVTPNCQPSKITQLLQNYIPNVQIHSHVGSELTYQLPENESWKFEKMLGQLENESTSLGVQSYGVSLTTLEEVFMKVGADHDNKLSKKINGNSESTITVEESGLSSLNIAHLSGFNLLRNQFIAIVLKKNLSLLRSWYLFLLQVILPVALLIITVLNARGYAPKTSFPALKMSLESYNEPITLVQNDGSSLANTYINMLNGYPAKTVNNLESEIINLTKESPSTVKRHYTVAASFNSTVATAWFNGDPYHSTSLSLSLVLNTVYKSKFGEKKTLNFINHPLPLSKEAELNNMQFNLMVYQIAMELGYGMAFVASFYILFYIRERVSKSKHLQFVSGVNAFVFWGTAFLCDLITYLITVIFVLITFAVLQEDGFKTTDEIGRITLVLVYFGFFVLPFVYLTSYLFSIPSSGFSRMMLLGAVSGIVGITAMQVLEIEALGVLYVARPLHWVLLFVPFYTVAKGAYDVGSISTLRDVCLKNGASYEQACAANSMCCNIDNYYSFDTPGIGRNIVISFLMSFILFAVLLINEYGLFSYVMNKIINYNKPPLQNVSLESDVQEENEKIRNTSEYDLTKTYSLVLRDVTKYYKNFLAVNGLCLGVKPYECFGLLGVNGAGKTTTFKMMTGDEQISYGEAWVLGHNIKTEQKQVQKLIGYCPQFDALLDDLTVKETLLIFGLIRGIPYKKCIPLAVNLAHEFDFYKHIHKKVKELSGGNKRKLSTALALIGDPPIIYLDEPTAGMDPATKRFLWTALAKLRDRGKCIVLTSHSMEECEALCTRIAIMVNGTFQCLGSTQRLKNKFAQGYALTIKVKKHSDNVSLDDEITVIDRFIQTHFPGAELKEKYQELVSYQLVNNSSLTWSKMFGILERGKKDLNIEDYSLGQCSLEQVFLSFTKYQN</sequence>
<feature type="transmembrane region" description="Helical" evidence="9">
    <location>
        <begin position="266"/>
        <end position="290"/>
    </location>
</feature>
<accession>A0A139W8P0</accession>
<keyword evidence="12" id="KW-1185">Reference proteome</keyword>
<dbReference type="PANTHER" id="PTHR19229">
    <property type="entry name" value="ATP-BINDING CASSETTE TRANSPORTER SUBFAMILY A ABCA"/>
    <property type="match status" value="1"/>
</dbReference>
<dbReference type="CDD" id="cd03263">
    <property type="entry name" value="ABC_subfamily_A"/>
    <property type="match status" value="2"/>
</dbReference>
<dbReference type="Pfam" id="PF23321">
    <property type="entry name" value="R1_ABCA1"/>
    <property type="match status" value="1"/>
</dbReference>
<dbReference type="GO" id="GO:0005319">
    <property type="term" value="F:lipid transporter activity"/>
    <property type="evidence" value="ECO:0000318"/>
    <property type="project" value="GO_Central"/>
</dbReference>
<keyword evidence="8 9" id="KW-0472">Membrane</keyword>
<evidence type="ECO:0000313" key="11">
    <source>
        <dbReference type="EMBL" id="KXZ75647.1"/>
    </source>
</evidence>
<evidence type="ECO:0000256" key="7">
    <source>
        <dbReference type="ARBA" id="ARBA00022989"/>
    </source>
</evidence>
<keyword evidence="6 11" id="KW-0067">ATP-binding</keyword>
<evidence type="ECO:0000256" key="8">
    <source>
        <dbReference type="ARBA" id="ARBA00023136"/>
    </source>
</evidence>
<keyword evidence="3 9" id="KW-0812">Transmembrane</keyword>
<dbReference type="GO" id="GO:0042626">
    <property type="term" value="F:ATPase-coupled transmembrane transporter activity"/>
    <property type="evidence" value="ECO:0000318"/>
    <property type="project" value="GO_Central"/>
</dbReference>
<keyword evidence="2" id="KW-0813">Transport</keyword>
<dbReference type="Gene3D" id="3.40.50.300">
    <property type="entry name" value="P-loop containing nucleotide triphosphate hydrolases"/>
    <property type="match status" value="2"/>
</dbReference>
<evidence type="ECO:0000256" key="5">
    <source>
        <dbReference type="ARBA" id="ARBA00022741"/>
    </source>
</evidence>
<dbReference type="InterPro" id="IPR027417">
    <property type="entry name" value="P-loop_NTPase"/>
</dbReference>
<dbReference type="FunFam" id="3.40.50.300:FF:000327">
    <property type="entry name" value="ATP-binding cassette sub-family A member 3"/>
    <property type="match status" value="1"/>
</dbReference>
<dbReference type="Pfam" id="PF12698">
    <property type="entry name" value="ABC2_membrane_3"/>
    <property type="match status" value="2"/>
</dbReference>
<feature type="transmembrane region" description="Helical" evidence="9">
    <location>
        <begin position="186"/>
        <end position="205"/>
    </location>
</feature>
<dbReference type="InterPro" id="IPR026082">
    <property type="entry name" value="ABCA"/>
</dbReference>
<evidence type="ECO:0000256" key="1">
    <source>
        <dbReference type="ARBA" id="ARBA00004141"/>
    </source>
</evidence>
<feature type="transmembrane region" description="Helical" evidence="9">
    <location>
        <begin position="811"/>
        <end position="832"/>
    </location>
</feature>
<feature type="domain" description="ABC transporter" evidence="10">
    <location>
        <begin position="1251"/>
        <end position="1481"/>
    </location>
</feature>
<dbReference type="InterPro" id="IPR003439">
    <property type="entry name" value="ABC_transporter-like_ATP-bd"/>
</dbReference>
<dbReference type="SUPFAM" id="SSF52540">
    <property type="entry name" value="P-loop containing nucleoside triphosphate hydrolases"/>
    <property type="match status" value="2"/>
</dbReference>
<dbReference type="PANTHER" id="PTHR19229:SF250">
    <property type="entry name" value="ABC TRANSPORTER DOMAIN-CONTAINING PROTEIN-RELATED"/>
    <property type="match status" value="1"/>
</dbReference>
<dbReference type="GO" id="GO:0140359">
    <property type="term" value="F:ABC-type transporter activity"/>
    <property type="evidence" value="ECO:0007669"/>
    <property type="project" value="InterPro"/>
</dbReference>
<dbReference type="EMBL" id="KQ973114">
    <property type="protein sequence ID" value="KXZ75647.1"/>
    <property type="molecule type" value="Genomic_DNA"/>
</dbReference>
<feature type="transmembrane region" description="Helical" evidence="9">
    <location>
        <begin position="1014"/>
        <end position="1041"/>
    </location>
</feature>
<dbReference type="eggNOG" id="KOG0059">
    <property type="taxonomic scope" value="Eukaryota"/>
</dbReference>
<dbReference type="OMA" id="IGQEATY"/>
<feature type="transmembrane region" description="Helical" evidence="9">
    <location>
        <begin position="1180"/>
        <end position="1200"/>
    </location>
</feature>
<dbReference type="SMART" id="SM00382">
    <property type="entry name" value="AAA"/>
    <property type="match status" value="2"/>
</dbReference>
<dbReference type="GO" id="GO:0005524">
    <property type="term" value="F:ATP binding"/>
    <property type="evidence" value="ECO:0007669"/>
    <property type="project" value="UniProtKB-KW"/>
</dbReference>
<dbReference type="Proteomes" id="UP000007266">
    <property type="component" value="Unassembled WGS sequence"/>
</dbReference>
<dbReference type="InterPro" id="IPR013525">
    <property type="entry name" value="ABC2_TM"/>
</dbReference>
<dbReference type="GO" id="GO:0006869">
    <property type="term" value="P:lipid transport"/>
    <property type="evidence" value="ECO:0000318"/>
    <property type="project" value="GO_Central"/>
</dbReference>
<evidence type="ECO:0000256" key="2">
    <source>
        <dbReference type="ARBA" id="ARBA00022448"/>
    </source>
</evidence>
<proteinExistence type="predicted"/>
<dbReference type="Pfam" id="PF00005">
    <property type="entry name" value="ABC_tran"/>
    <property type="match status" value="2"/>
</dbReference>
<feature type="transmembrane region" description="Helical" evidence="9">
    <location>
        <begin position="320"/>
        <end position="345"/>
    </location>
</feature>
<dbReference type="PROSITE" id="PS50893">
    <property type="entry name" value="ABC_TRANSPORTER_2"/>
    <property type="match status" value="2"/>
</dbReference>
<dbReference type="InterPro" id="IPR003593">
    <property type="entry name" value="AAA+_ATPase"/>
</dbReference>
<dbReference type="InterPro" id="IPR017871">
    <property type="entry name" value="ABC_transporter-like_CS"/>
</dbReference>
<feature type="transmembrane region" description="Helical" evidence="9">
    <location>
        <begin position="971"/>
        <end position="993"/>
    </location>
</feature>
<evidence type="ECO:0000256" key="6">
    <source>
        <dbReference type="ARBA" id="ARBA00022840"/>
    </source>
</evidence>
<evidence type="ECO:0000256" key="4">
    <source>
        <dbReference type="ARBA" id="ARBA00022737"/>
    </source>
</evidence>
<feature type="transmembrane region" description="Helical" evidence="9">
    <location>
        <begin position="296"/>
        <end position="313"/>
    </location>
</feature>
<keyword evidence="5" id="KW-0547">Nucleotide-binding</keyword>
<name>A0A139W8P0_TRICA</name>
<feature type="transmembrane region" description="Helical" evidence="9">
    <location>
        <begin position="369"/>
        <end position="392"/>
    </location>
</feature>
<evidence type="ECO:0000313" key="12">
    <source>
        <dbReference type="Proteomes" id="UP000007266"/>
    </source>
</evidence>
<dbReference type="PROSITE" id="PS00211">
    <property type="entry name" value="ABC_TRANSPORTER_1"/>
    <property type="match status" value="1"/>
</dbReference>